<dbReference type="AlphaFoldDB" id="E3FLQ2"/>
<evidence type="ECO:0000313" key="2">
    <source>
        <dbReference type="Proteomes" id="UP000001351"/>
    </source>
</evidence>
<name>E3FLQ2_STIAD</name>
<proteinExistence type="predicted"/>
<dbReference type="KEGG" id="sur:STAUR_6559"/>
<dbReference type="EMBL" id="CP002271">
    <property type="protein sequence ID" value="ADO74316.1"/>
    <property type="molecule type" value="Genomic_DNA"/>
</dbReference>
<keyword evidence="2" id="KW-1185">Reference proteome</keyword>
<gene>
    <name evidence="1" type="ordered locus">STAUR_6559</name>
</gene>
<accession>E3FLQ2</accession>
<organism evidence="1 2">
    <name type="scientific">Stigmatella aurantiaca (strain DW4/3-1)</name>
    <dbReference type="NCBI Taxonomy" id="378806"/>
    <lineage>
        <taxon>Bacteria</taxon>
        <taxon>Pseudomonadati</taxon>
        <taxon>Myxococcota</taxon>
        <taxon>Myxococcia</taxon>
        <taxon>Myxococcales</taxon>
        <taxon>Cystobacterineae</taxon>
        <taxon>Archangiaceae</taxon>
        <taxon>Stigmatella</taxon>
    </lineage>
</organism>
<dbReference type="STRING" id="378806.STAUR_6559"/>
<dbReference type="RefSeq" id="WP_013377366.1">
    <property type="nucleotide sequence ID" value="NC_014623.1"/>
</dbReference>
<reference evidence="1 2" key="1">
    <citation type="journal article" date="2011" name="Mol. Biol. Evol.">
        <title>Comparative genomic analysis of fruiting body formation in Myxococcales.</title>
        <authorList>
            <person name="Huntley S."/>
            <person name="Hamann N."/>
            <person name="Wegener-Feldbrugge S."/>
            <person name="Treuner-Lange A."/>
            <person name="Kube M."/>
            <person name="Reinhardt R."/>
            <person name="Klages S."/>
            <person name="Muller R."/>
            <person name="Ronning C.M."/>
            <person name="Nierman W.C."/>
            <person name="Sogaard-Andersen L."/>
        </authorList>
    </citation>
    <scope>NUCLEOTIDE SEQUENCE [LARGE SCALE GENOMIC DNA]</scope>
    <source>
        <strain evidence="1 2">DW4/3-1</strain>
    </source>
</reference>
<dbReference type="Pfam" id="PF14412">
    <property type="entry name" value="AHH"/>
    <property type="match status" value="1"/>
</dbReference>
<sequence length="177" mass="19647">MDGTHRISLYSRYRKNYLDWVEKTSGKSAREAAAARIGAGDQLHHLIPDVVAQRHPLIRQALDRLEGYTIDRGTNILDMPVVPNVEGKILHLGSHPEYNKYVISKLDDAVGRLGPLSKLAPSTIEGVLLKVEDALRKAIESGNLPPKVLKELIEDGIVVGKKLAMLEVPRREEIFTA</sequence>
<dbReference type="InterPro" id="IPR032871">
    <property type="entry name" value="AHH_dom_containing"/>
</dbReference>
<dbReference type="Proteomes" id="UP000001351">
    <property type="component" value="Chromosome"/>
</dbReference>
<protein>
    <submittedName>
        <fullName evidence="1">Uncharacterized protein</fullName>
    </submittedName>
</protein>
<evidence type="ECO:0000313" key="1">
    <source>
        <dbReference type="EMBL" id="ADO74316.1"/>
    </source>
</evidence>
<dbReference type="HOGENOM" id="CLU_1517047_0_0_7"/>